<sequence length="264" mass="28333">MRNDGASAPLGPSAPLGSVDKALQLILLLRGGQPLSVKETAQRLDVAPSTAHRLLTALSRRGFAAQGSDRRYRPGPSLGETAQEPLTLGRLREAAREPLGALHAQVGETVQLMILRGGNIQFVDGIEGVENLRVGLRLGDQMPAFCSSGGKALLAELSPTDLEELYRGGLPPWPSSPLTTLAQLKRHLTETRRVGFGTNFEETERGVVGLGVCVHADGARPVGAITIAMPRAHYHEDDMGRYVAALRECAQAIEDRLRARRTQG</sequence>
<keyword evidence="7" id="KW-1185">Reference proteome</keyword>
<dbReference type="InterPro" id="IPR036390">
    <property type="entry name" value="WH_DNA-bd_sf"/>
</dbReference>
<dbReference type="SUPFAM" id="SSF46785">
    <property type="entry name" value="Winged helix' DNA-binding domain"/>
    <property type="match status" value="1"/>
</dbReference>
<evidence type="ECO:0000256" key="1">
    <source>
        <dbReference type="ARBA" id="ARBA00023015"/>
    </source>
</evidence>
<dbReference type="SUPFAM" id="SSF55781">
    <property type="entry name" value="GAF domain-like"/>
    <property type="match status" value="1"/>
</dbReference>
<proteinExistence type="predicted"/>
<dbReference type="PANTHER" id="PTHR30136:SF35">
    <property type="entry name" value="HTH-TYPE TRANSCRIPTIONAL REGULATOR RV1719"/>
    <property type="match status" value="1"/>
</dbReference>
<comment type="caution">
    <text evidence="6">The sequence shown here is derived from an EMBL/GenBank/DDBJ whole genome shotgun (WGS) entry which is preliminary data.</text>
</comment>
<dbReference type="Pfam" id="PF01614">
    <property type="entry name" value="IclR_C"/>
    <property type="match status" value="1"/>
</dbReference>
<evidence type="ECO:0000313" key="7">
    <source>
        <dbReference type="Proteomes" id="UP000451860"/>
    </source>
</evidence>
<evidence type="ECO:0000256" key="3">
    <source>
        <dbReference type="ARBA" id="ARBA00023163"/>
    </source>
</evidence>
<keyword evidence="2" id="KW-0238">DNA-binding</keyword>
<dbReference type="PROSITE" id="PS51077">
    <property type="entry name" value="HTH_ICLR"/>
    <property type="match status" value="1"/>
</dbReference>
<dbReference type="InterPro" id="IPR036388">
    <property type="entry name" value="WH-like_DNA-bd_sf"/>
</dbReference>
<dbReference type="GO" id="GO:0003677">
    <property type="term" value="F:DNA binding"/>
    <property type="evidence" value="ECO:0007669"/>
    <property type="project" value="UniProtKB-KW"/>
</dbReference>
<dbReference type="InterPro" id="IPR014757">
    <property type="entry name" value="Tscrpt_reg_IclR_C"/>
</dbReference>
<keyword evidence="3" id="KW-0804">Transcription</keyword>
<evidence type="ECO:0000256" key="2">
    <source>
        <dbReference type="ARBA" id="ARBA00023125"/>
    </source>
</evidence>
<dbReference type="Gene3D" id="3.30.450.40">
    <property type="match status" value="1"/>
</dbReference>
<dbReference type="Gene3D" id="1.10.10.10">
    <property type="entry name" value="Winged helix-like DNA-binding domain superfamily/Winged helix DNA-binding domain"/>
    <property type="match status" value="1"/>
</dbReference>
<dbReference type="RefSeq" id="WP_152202989.1">
    <property type="nucleotide sequence ID" value="NZ_VUKF01000021.1"/>
</dbReference>
<dbReference type="InterPro" id="IPR029016">
    <property type="entry name" value="GAF-like_dom_sf"/>
</dbReference>
<keyword evidence="1" id="KW-0805">Transcription regulation</keyword>
<protein>
    <submittedName>
        <fullName evidence="6">Helix-turn-helix domain-containing protein</fullName>
    </submittedName>
</protein>
<evidence type="ECO:0000259" key="5">
    <source>
        <dbReference type="PROSITE" id="PS51078"/>
    </source>
</evidence>
<name>A0A7J5UT65_9MICO</name>
<gene>
    <name evidence="6" type="ORF">GB883_03475</name>
</gene>
<dbReference type="PANTHER" id="PTHR30136">
    <property type="entry name" value="HELIX-TURN-HELIX TRANSCRIPTIONAL REGULATOR, ICLR FAMILY"/>
    <property type="match status" value="1"/>
</dbReference>
<dbReference type="EMBL" id="WHJE01000009">
    <property type="protein sequence ID" value="KAE8765464.1"/>
    <property type="molecule type" value="Genomic_DNA"/>
</dbReference>
<dbReference type="InterPro" id="IPR050707">
    <property type="entry name" value="HTH_MetabolicPath_Reg"/>
</dbReference>
<dbReference type="InterPro" id="IPR005471">
    <property type="entry name" value="Tscrpt_reg_IclR_N"/>
</dbReference>
<reference evidence="6 7" key="1">
    <citation type="submission" date="2019-10" db="EMBL/GenBank/DDBJ databases">
        <title>Georgenia wutianyii sp. nov. and Georgenia yuyongxinii sp. nov. isolated from plateau pika (Ochotona curzoniae) in the Qinghai-Tibet plateau of China.</title>
        <authorList>
            <person name="Tian Z."/>
        </authorList>
    </citation>
    <scope>NUCLEOTIDE SEQUENCE [LARGE SCALE GENOMIC DNA]</scope>
    <source>
        <strain evidence="6 7">DSM 21501</strain>
    </source>
</reference>
<dbReference type="Proteomes" id="UP000451860">
    <property type="component" value="Unassembled WGS sequence"/>
</dbReference>
<organism evidence="6 7">
    <name type="scientific">Georgenia thermotolerans</name>
    <dbReference type="NCBI Taxonomy" id="527326"/>
    <lineage>
        <taxon>Bacteria</taxon>
        <taxon>Bacillati</taxon>
        <taxon>Actinomycetota</taxon>
        <taxon>Actinomycetes</taxon>
        <taxon>Micrococcales</taxon>
        <taxon>Bogoriellaceae</taxon>
        <taxon>Georgenia</taxon>
    </lineage>
</organism>
<accession>A0A7J5UT65</accession>
<dbReference type="Pfam" id="PF09339">
    <property type="entry name" value="HTH_IclR"/>
    <property type="match status" value="1"/>
</dbReference>
<dbReference type="OrthoDB" id="7274111at2"/>
<feature type="domain" description="HTH iclR-type" evidence="4">
    <location>
        <begin position="16"/>
        <end position="76"/>
    </location>
</feature>
<dbReference type="GO" id="GO:0003700">
    <property type="term" value="F:DNA-binding transcription factor activity"/>
    <property type="evidence" value="ECO:0007669"/>
    <property type="project" value="TreeGrafter"/>
</dbReference>
<evidence type="ECO:0000313" key="6">
    <source>
        <dbReference type="EMBL" id="KAE8765464.1"/>
    </source>
</evidence>
<dbReference type="AlphaFoldDB" id="A0A7J5UT65"/>
<feature type="domain" description="IclR-ED" evidence="5">
    <location>
        <begin position="77"/>
        <end position="259"/>
    </location>
</feature>
<dbReference type="GO" id="GO:0045892">
    <property type="term" value="P:negative regulation of DNA-templated transcription"/>
    <property type="evidence" value="ECO:0007669"/>
    <property type="project" value="TreeGrafter"/>
</dbReference>
<dbReference type="PROSITE" id="PS51078">
    <property type="entry name" value="ICLR_ED"/>
    <property type="match status" value="1"/>
</dbReference>
<evidence type="ECO:0000259" key="4">
    <source>
        <dbReference type="PROSITE" id="PS51077"/>
    </source>
</evidence>
<dbReference type="SMART" id="SM00346">
    <property type="entry name" value="HTH_ICLR"/>
    <property type="match status" value="1"/>
</dbReference>